<reference evidence="9" key="1">
    <citation type="submission" date="2016-10" db="EMBL/GenBank/DDBJ databases">
        <authorList>
            <person name="Varghese N."/>
            <person name="Submissions S."/>
        </authorList>
    </citation>
    <scope>NUCLEOTIDE SEQUENCE [LARGE SCALE GENOMIC DNA]</scope>
    <source>
        <strain evidence="9">CGMCC 4.6856</strain>
    </source>
</reference>
<dbReference type="STRING" id="1036181.SAMN05421756_11199"/>
<dbReference type="InterPro" id="IPR038765">
    <property type="entry name" value="Papain-like_cys_pep_sf"/>
</dbReference>
<protein>
    <submittedName>
        <fullName evidence="8">NlpC/P60 family protein</fullName>
    </submittedName>
</protein>
<proteinExistence type="inferred from homology"/>
<dbReference type="EMBL" id="FOFA01000011">
    <property type="protein sequence ID" value="SER27744.1"/>
    <property type="molecule type" value="Genomic_DNA"/>
</dbReference>
<dbReference type="InterPro" id="IPR051794">
    <property type="entry name" value="PG_Endopeptidase_C40"/>
</dbReference>
<dbReference type="AlphaFoldDB" id="A0A1H9MVM1"/>
<dbReference type="Proteomes" id="UP000198504">
    <property type="component" value="Unassembled WGS sequence"/>
</dbReference>
<dbReference type="GO" id="GO:0008234">
    <property type="term" value="F:cysteine-type peptidase activity"/>
    <property type="evidence" value="ECO:0007669"/>
    <property type="project" value="UniProtKB-KW"/>
</dbReference>
<dbReference type="PROSITE" id="PS51935">
    <property type="entry name" value="NLPC_P60"/>
    <property type="match status" value="1"/>
</dbReference>
<organism evidence="8 9">
    <name type="scientific">Microlunatus flavus</name>
    <dbReference type="NCBI Taxonomy" id="1036181"/>
    <lineage>
        <taxon>Bacteria</taxon>
        <taxon>Bacillati</taxon>
        <taxon>Actinomycetota</taxon>
        <taxon>Actinomycetes</taxon>
        <taxon>Propionibacteriales</taxon>
        <taxon>Propionibacteriaceae</taxon>
        <taxon>Microlunatus</taxon>
    </lineage>
</organism>
<evidence type="ECO:0000256" key="4">
    <source>
        <dbReference type="ARBA" id="ARBA00022807"/>
    </source>
</evidence>
<evidence type="ECO:0000313" key="8">
    <source>
        <dbReference type="EMBL" id="SER27744.1"/>
    </source>
</evidence>
<feature type="chain" id="PRO_5011542879" evidence="6">
    <location>
        <begin position="28"/>
        <end position="202"/>
    </location>
</feature>
<name>A0A1H9MVM1_9ACTN</name>
<evidence type="ECO:0000259" key="7">
    <source>
        <dbReference type="PROSITE" id="PS51935"/>
    </source>
</evidence>
<dbReference type="RefSeq" id="WP_091186105.1">
    <property type="nucleotide sequence ID" value="NZ_FOFA01000011.1"/>
</dbReference>
<dbReference type="Gene3D" id="3.90.1720.10">
    <property type="entry name" value="endopeptidase domain like (from Nostoc punctiforme)"/>
    <property type="match status" value="1"/>
</dbReference>
<evidence type="ECO:0000256" key="6">
    <source>
        <dbReference type="SAM" id="SignalP"/>
    </source>
</evidence>
<evidence type="ECO:0000256" key="1">
    <source>
        <dbReference type="ARBA" id="ARBA00007074"/>
    </source>
</evidence>
<dbReference type="SUPFAM" id="SSF54001">
    <property type="entry name" value="Cysteine proteinases"/>
    <property type="match status" value="1"/>
</dbReference>
<dbReference type="PANTHER" id="PTHR47359">
    <property type="entry name" value="PEPTIDOGLYCAN DL-ENDOPEPTIDASE CWLO"/>
    <property type="match status" value="1"/>
</dbReference>
<dbReference type="GO" id="GO:0006508">
    <property type="term" value="P:proteolysis"/>
    <property type="evidence" value="ECO:0007669"/>
    <property type="project" value="UniProtKB-KW"/>
</dbReference>
<keyword evidence="4" id="KW-0788">Thiol protease</keyword>
<evidence type="ECO:0000256" key="2">
    <source>
        <dbReference type="ARBA" id="ARBA00022670"/>
    </source>
</evidence>
<keyword evidence="3" id="KW-0378">Hydrolase</keyword>
<keyword evidence="6" id="KW-0732">Signal</keyword>
<feature type="region of interest" description="Disordered" evidence="5">
    <location>
        <begin position="183"/>
        <end position="202"/>
    </location>
</feature>
<evidence type="ECO:0000313" key="9">
    <source>
        <dbReference type="Proteomes" id="UP000198504"/>
    </source>
</evidence>
<feature type="signal peptide" evidence="6">
    <location>
        <begin position="1"/>
        <end position="27"/>
    </location>
</feature>
<sequence>MTRLLVALTALGAALLVLPLAAALALAATASSSPPNDADPAVIAGDEAGPTPADAVARVLRWADSHTGDAYRMGAAGPHAWDCSSFTQAAWATVGVRLPRIAQDQRDWLADGHGTRIPPGHEQPGDLIFWDSYLGPRTIGHVVLVQDPTRRTTIEAHNTRQGVGHFTYQPRHHRYEIWRPVGTRSPAATTGRAANAVPEARP</sequence>
<accession>A0A1H9MVM1</accession>
<comment type="similarity">
    <text evidence="1">Belongs to the peptidase C40 family.</text>
</comment>
<evidence type="ECO:0000256" key="3">
    <source>
        <dbReference type="ARBA" id="ARBA00022801"/>
    </source>
</evidence>
<keyword evidence="2" id="KW-0645">Protease</keyword>
<feature type="domain" description="NlpC/P60" evidence="7">
    <location>
        <begin position="53"/>
        <end position="187"/>
    </location>
</feature>
<gene>
    <name evidence="8" type="ORF">SAMN05421756_11199</name>
</gene>
<keyword evidence="9" id="KW-1185">Reference proteome</keyword>
<dbReference type="PANTHER" id="PTHR47359:SF3">
    <property type="entry name" value="NLP_P60 DOMAIN-CONTAINING PROTEIN-RELATED"/>
    <property type="match status" value="1"/>
</dbReference>
<dbReference type="InterPro" id="IPR000064">
    <property type="entry name" value="NLP_P60_dom"/>
</dbReference>
<dbReference type="OrthoDB" id="5177647at2"/>
<dbReference type="Pfam" id="PF00877">
    <property type="entry name" value="NLPC_P60"/>
    <property type="match status" value="1"/>
</dbReference>
<evidence type="ECO:0000256" key="5">
    <source>
        <dbReference type="SAM" id="MobiDB-lite"/>
    </source>
</evidence>